<keyword evidence="5 6" id="KW-0472">Membrane</keyword>
<feature type="transmembrane region" description="Helical" evidence="6">
    <location>
        <begin position="95"/>
        <end position="113"/>
    </location>
</feature>
<dbReference type="GO" id="GO:0016020">
    <property type="term" value="C:membrane"/>
    <property type="evidence" value="ECO:0007669"/>
    <property type="project" value="UniProtKB-SubCell"/>
</dbReference>
<feature type="transmembrane region" description="Helical" evidence="6">
    <location>
        <begin position="61"/>
        <end position="83"/>
    </location>
</feature>
<sequence>MSSLFFALAFVTLAEMGDKTQLLAMAFASKYSAKQVMIGVFIATIFNHGLAVALGEWLTTFIPLNTIQIIAAASFILFGLWTIRGDKLNGEEKRFSKYVPILSVTLAFFLAEIGDKTQLATISLAAKFQSPYFVLIGTTLGMLVADGIGIWAGAWLNQKFSTNTIKWFAAIIFILFGIIGLYHYIPESYSLYLNLFTFLFIVGLAYLMKMSSRKEKTYEV</sequence>
<feature type="transmembrane region" description="Helical" evidence="6">
    <location>
        <begin position="167"/>
        <end position="185"/>
    </location>
</feature>
<evidence type="ECO:0000313" key="8">
    <source>
        <dbReference type="Proteomes" id="UP000295788"/>
    </source>
</evidence>
<evidence type="ECO:0000256" key="4">
    <source>
        <dbReference type="ARBA" id="ARBA00022989"/>
    </source>
</evidence>
<gene>
    <name evidence="7" type="ORF">EDD72_10323</name>
</gene>
<evidence type="ECO:0000256" key="6">
    <source>
        <dbReference type="RuleBase" id="RU365102"/>
    </source>
</evidence>
<comment type="subcellular location">
    <subcellularLocation>
        <location evidence="1 6">Membrane</location>
        <topology evidence="1 6">Multi-pass membrane protein</topology>
    </subcellularLocation>
</comment>
<dbReference type="RefSeq" id="WP_132767108.1">
    <property type="nucleotide sequence ID" value="NZ_SMAB01000003.1"/>
</dbReference>
<keyword evidence="4 6" id="KW-1133">Transmembrane helix</keyword>
<dbReference type="EMBL" id="SMAB01000003">
    <property type="protein sequence ID" value="TCS83702.1"/>
    <property type="molecule type" value="Genomic_DNA"/>
</dbReference>
<dbReference type="InterPro" id="IPR001727">
    <property type="entry name" value="GDT1-like"/>
</dbReference>
<comment type="similarity">
    <text evidence="2 6">Belongs to the GDT1 family.</text>
</comment>
<evidence type="ECO:0000256" key="5">
    <source>
        <dbReference type="ARBA" id="ARBA00023136"/>
    </source>
</evidence>
<dbReference type="OrthoDB" id="9801356at2"/>
<evidence type="ECO:0000256" key="2">
    <source>
        <dbReference type="ARBA" id="ARBA00009190"/>
    </source>
</evidence>
<feature type="transmembrane region" description="Helical" evidence="6">
    <location>
        <begin position="191"/>
        <end position="208"/>
    </location>
</feature>
<evidence type="ECO:0000256" key="1">
    <source>
        <dbReference type="ARBA" id="ARBA00004141"/>
    </source>
</evidence>
<dbReference type="Pfam" id="PF01169">
    <property type="entry name" value="GDT1"/>
    <property type="match status" value="2"/>
</dbReference>
<dbReference type="Proteomes" id="UP000295788">
    <property type="component" value="Unassembled WGS sequence"/>
</dbReference>
<organism evidence="7 8">
    <name type="scientific">Tepidibacillus fermentans</name>
    <dbReference type="NCBI Taxonomy" id="1281767"/>
    <lineage>
        <taxon>Bacteria</taxon>
        <taxon>Bacillati</taxon>
        <taxon>Bacillota</taxon>
        <taxon>Bacilli</taxon>
        <taxon>Bacillales</taxon>
        <taxon>Bacillaceae</taxon>
        <taxon>Tepidibacillus</taxon>
    </lineage>
</organism>
<evidence type="ECO:0000256" key="3">
    <source>
        <dbReference type="ARBA" id="ARBA00022692"/>
    </source>
</evidence>
<feature type="transmembrane region" description="Helical" evidence="6">
    <location>
        <begin position="133"/>
        <end position="155"/>
    </location>
</feature>
<evidence type="ECO:0000313" key="7">
    <source>
        <dbReference type="EMBL" id="TCS83702.1"/>
    </source>
</evidence>
<dbReference type="PANTHER" id="PTHR12608">
    <property type="entry name" value="TRANSMEMBRANE PROTEIN HTP-1 RELATED"/>
    <property type="match status" value="1"/>
</dbReference>
<protein>
    <recommendedName>
        <fullName evidence="6">GDT1 family protein</fullName>
    </recommendedName>
</protein>
<accession>A0A4R3KJK8</accession>
<name>A0A4R3KJK8_9BACI</name>
<keyword evidence="8" id="KW-1185">Reference proteome</keyword>
<reference evidence="7 8" key="1">
    <citation type="submission" date="2019-03" db="EMBL/GenBank/DDBJ databases">
        <title>Genomic Encyclopedia of Type Strains, Phase IV (KMG-IV): sequencing the most valuable type-strain genomes for metagenomic binning, comparative biology and taxonomic classification.</title>
        <authorList>
            <person name="Goeker M."/>
        </authorList>
    </citation>
    <scope>NUCLEOTIDE SEQUENCE [LARGE SCALE GENOMIC DNA]</scope>
    <source>
        <strain evidence="7 8">DSM 23802</strain>
    </source>
</reference>
<comment type="caution">
    <text evidence="7">The sequence shown here is derived from an EMBL/GenBank/DDBJ whole genome shotgun (WGS) entry which is preliminary data.</text>
</comment>
<dbReference type="PANTHER" id="PTHR12608:SF1">
    <property type="entry name" value="TRANSMEMBRANE PROTEIN 165"/>
    <property type="match status" value="1"/>
</dbReference>
<keyword evidence="3 6" id="KW-0812">Transmembrane</keyword>
<dbReference type="AlphaFoldDB" id="A0A4R3KJK8"/>
<dbReference type="GO" id="GO:0046873">
    <property type="term" value="F:metal ion transmembrane transporter activity"/>
    <property type="evidence" value="ECO:0007669"/>
    <property type="project" value="InterPro"/>
</dbReference>
<proteinExistence type="inferred from homology"/>